<reference evidence="2 3" key="1">
    <citation type="journal article" date="2019" name="Sci. Rep.">
        <title>Orb-weaving spider Araneus ventricosus genome elucidates the spidroin gene catalogue.</title>
        <authorList>
            <person name="Kono N."/>
            <person name="Nakamura H."/>
            <person name="Ohtoshi R."/>
            <person name="Moran D.A.P."/>
            <person name="Shinohara A."/>
            <person name="Yoshida Y."/>
            <person name="Fujiwara M."/>
            <person name="Mori M."/>
            <person name="Tomita M."/>
            <person name="Arakawa K."/>
        </authorList>
    </citation>
    <scope>NUCLEOTIDE SEQUENCE [LARGE SCALE GENOMIC DNA]</scope>
</reference>
<accession>A0A4Y2DTF3</accession>
<gene>
    <name evidence="2" type="ORF">AVEN_137253_1</name>
</gene>
<dbReference type="EMBL" id="BGPR01000413">
    <property type="protein sequence ID" value="GBM18875.1"/>
    <property type="molecule type" value="Genomic_DNA"/>
</dbReference>
<proteinExistence type="predicted"/>
<feature type="region of interest" description="Disordered" evidence="1">
    <location>
        <begin position="1"/>
        <end position="21"/>
    </location>
</feature>
<dbReference type="Proteomes" id="UP000499080">
    <property type="component" value="Unassembled WGS sequence"/>
</dbReference>
<organism evidence="2 3">
    <name type="scientific">Araneus ventricosus</name>
    <name type="common">Orbweaver spider</name>
    <name type="synonym">Epeira ventricosa</name>
    <dbReference type="NCBI Taxonomy" id="182803"/>
    <lineage>
        <taxon>Eukaryota</taxon>
        <taxon>Metazoa</taxon>
        <taxon>Ecdysozoa</taxon>
        <taxon>Arthropoda</taxon>
        <taxon>Chelicerata</taxon>
        <taxon>Arachnida</taxon>
        <taxon>Araneae</taxon>
        <taxon>Araneomorphae</taxon>
        <taxon>Entelegynae</taxon>
        <taxon>Araneoidea</taxon>
        <taxon>Araneidae</taxon>
        <taxon>Araneus</taxon>
    </lineage>
</organism>
<evidence type="ECO:0000313" key="2">
    <source>
        <dbReference type="EMBL" id="GBM18875.1"/>
    </source>
</evidence>
<feature type="region of interest" description="Disordered" evidence="1">
    <location>
        <begin position="84"/>
        <end position="127"/>
    </location>
</feature>
<comment type="caution">
    <text evidence="2">The sequence shown here is derived from an EMBL/GenBank/DDBJ whole genome shotgun (WGS) entry which is preliminary data.</text>
</comment>
<keyword evidence="3" id="KW-1185">Reference proteome</keyword>
<protein>
    <recommendedName>
        <fullName evidence="4">Endonuclease/exonuclease/phosphatase domain-containing protein</fullName>
    </recommendedName>
</protein>
<name>A0A4Y2DTF3_ARAVE</name>
<sequence>MEREMATFPQPSLLSGTNSPPTFEHCSRKGWSDLSFIKGTDFTNSCRLKVLEDYSHRDHNYILIEALFSQSHYSYPRFKTAYGGHKRMLQHPRPKNKAASATDRRKQHQRSSGEGNGRAPKGNLRCM</sequence>
<dbReference type="AlphaFoldDB" id="A0A4Y2DTF3"/>
<feature type="compositionally biased region" description="Polar residues" evidence="1">
    <location>
        <begin position="9"/>
        <end position="21"/>
    </location>
</feature>
<evidence type="ECO:0008006" key="4">
    <source>
        <dbReference type="Google" id="ProtNLM"/>
    </source>
</evidence>
<feature type="compositionally biased region" description="Basic residues" evidence="1">
    <location>
        <begin position="84"/>
        <end position="96"/>
    </location>
</feature>
<evidence type="ECO:0000313" key="3">
    <source>
        <dbReference type="Proteomes" id="UP000499080"/>
    </source>
</evidence>
<evidence type="ECO:0000256" key="1">
    <source>
        <dbReference type="SAM" id="MobiDB-lite"/>
    </source>
</evidence>